<dbReference type="Pfam" id="PF00589">
    <property type="entry name" value="Phage_integrase"/>
    <property type="match status" value="1"/>
</dbReference>
<dbReference type="InterPro" id="IPR050090">
    <property type="entry name" value="Tyrosine_recombinase_XerCD"/>
</dbReference>
<gene>
    <name evidence="7" type="ORF">ABTW24_03795</name>
</gene>
<dbReference type="PANTHER" id="PTHR30349">
    <property type="entry name" value="PHAGE INTEGRASE-RELATED"/>
    <property type="match status" value="1"/>
</dbReference>
<evidence type="ECO:0000313" key="7">
    <source>
        <dbReference type="EMBL" id="MEZ0450711.1"/>
    </source>
</evidence>
<organism evidence="7 8">
    <name type="scientific">Sphingobacterium thalpophilum</name>
    <dbReference type="NCBI Taxonomy" id="259"/>
    <lineage>
        <taxon>Bacteria</taxon>
        <taxon>Pseudomonadati</taxon>
        <taxon>Bacteroidota</taxon>
        <taxon>Sphingobacteriia</taxon>
        <taxon>Sphingobacteriales</taxon>
        <taxon>Sphingobacteriaceae</taxon>
        <taxon>Sphingobacterium</taxon>
    </lineage>
</organism>
<evidence type="ECO:0000256" key="1">
    <source>
        <dbReference type="ARBA" id="ARBA00008857"/>
    </source>
</evidence>
<comment type="similarity">
    <text evidence="1">Belongs to the 'phage' integrase family.</text>
</comment>
<reference evidence="7 8" key="1">
    <citation type="submission" date="2024-06" db="EMBL/GenBank/DDBJ databases">
        <title>Soil Sphingobacterium thalpophilum.</title>
        <authorList>
            <person name="Yang J."/>
            <person name="Li J."/>
        </authorList>
    </citation>
    <scope>NUCLEOTIDE SEQUENCE [LARGE SCALE GENOMIC DNA]</scope>
    <source>
        <strain evidence="7 8">22g91tb</strain>
    </source>
</reference>
<accession>A0ABV4H894</accession>
<dbReference type="InterPro" id="IPR035386">
    <property type="entry name" value="Arm-DNA-bind_5"/>
</dbReference>
<dbReference type="Gene3D" id="1.10.150.130">
    <property type="match status" value="1"/>
</dbReference>
<dbReference type="SUPFAM" id="SSF56349">
    <property type="entry name" value="DNA breaking-rejoining enzymes"/>
    <property type="match status" value="1"/>
</dbReference>
<feature type="domain" description="Arm DNA-binding" evidence="6">
    <location>
        <begin position="29"/>
        <end position="90"/>
    </location>
</feature>
<name>A0ABV4H894_9SPHI</name>
<evidence type="ECO:0000259" key="6">
    <source>
        <dbReference type="Pfam" id="PF17293"/>
    </source>
</evidence>
<keyword evidence="8" id="KW-1185">Reference proteome</keyword>
<evidence type="ECO:0000259" key="4">
    <source>
        <dbReference type="Pfam" id="PF00589"/>
    </source>
</evidence>
<evidence type="ECO:0000259" key="5">
    <source>
        <dbReference type="Pfam" id="PF13102"/>
    </source>
</evidence>
<dbReference type="EMBL" id="JBEOQB010000001">
    <property type="protein sequence ID" value="MEZ0450711.1"/>
    <property type="molecule type" value="Genomic_DNA"/>
</dbReference>
<proteinExistence type="inferred from homology"/>
<dbReference type="PANTHER" id="PTHR30349:SF64">
    <property type="entry name" value="PROPHAGE INTEGRASE INTD-RELATED"/>
    <property type="match status" value="1"/>
</dbReference>
<dbReference type="Gene3D" id="1.10.443.10">
    <property type="entry name" value="Intergrase catalytic core"/>
    <property type="match status" value="1"/>
</dbReference>
<dbReference type="InterPro" id="IPR013762">
    <property type="entry name" value="Integrase-like_cat_sf"/>
</dbReference>
<dbReference type="Pfam" id="PF13102">
    <property type="entry name" value="Phage_int_SAM_5"/>
    <property type="match status" value="1"/>
</dbReference>
<evidence type="ECO:0000256" key="3">
    <source>
        <dbReference type="ARBA" id="ARBA00023172"/>
    </source>
</evidence>
<feature type="domain" description="Tyr recombinase" evidence="4">
    <location>
        <begin position="220"/>
        <end position="392"/>
    </location>
</feature>
<dbReference type="Proteomes" id="UP001566204">
    <property type="component" value="Unassembled WGS sequence"/>
</dbReference>
<keyword evidence="2" id="KW-0238">DNA-binding</keyword>
<sequence>MINFDFALLDTKPNAVIALKFIDNQQNEVVVKTALKISPAKWDADKQRPTNIYLKKYKKLNAKLDALKVGVSHYLQEVALKQRKFSANILTRLIKKCCLLGENNVYLNGSLSQATDNFINSRLHLISTTTYRRYMVFFRLLKRFEGHQRKQLMIKDVNSNFVKEFIHYGEAEMYSPSTIHRTIHFIRTVLNFLEKRGIRTYVYELELPKLKKQHCVVSLTEDELITIKKTDVPPQLKAAKDWLMISCYTGQRVSDFMNFNLGMMETLDGKPCLSFTQQKTQKTILLPLHPSALHVLSENGNNFPTKLPAQKYNEQIKEIVRLAGITALIKVRTRNGFRATEKLVHKWEAITSHIGRRSFASNFYGKIPTPLLMEATGHSTEQMFQRYISSTNTERTRSLATYLDEMYRNRFVNQHSASTDTATDTLTN</sequence>
<dbReference type="InterPro" id="IPR011010">
    <property type="entry name" value="DNA_brk_join_enz"/>
</dbReference>
<feature type="domain" description="Phage integrase SAM-like" evidence="5">
    <location>
        <begin position="113"/>
        <end position="191"/>
    </location>
</feature>
<keyword evidence="3" id="KW-0233">DNA recombination</keyword>
<comment type="caution">
    <text evidence="7">The sequence shown here is derived from an EMBL/GenBank/DDBJ whole genome shotgun (WGS) entry which is preliminary data.</text>
</comment>
<dbReference type="Pfam" id="PF17293">
    <property type="entry name" value="Arm-DNA-bind_5"/>
    <property type="match status" value="1"/>
</dbReference>
<dbReference type="InterPro" id="IPR010998">
    <property type="entry name" value="Integrase_recombinase_N"/>
</dbReference>
<evidence type="ECO:0000256" key="2">
    <source>
        <dbReference type="ARBA" id="ARBA00023125"/>
    </source>
</evidence>
<protein>
    <submittedName>
        <fullName evidence="7">Tyrosine-type recombinase/integrase</fullName>
    </submittedName>
</protein>
<dbReference type="InterPro" id="IPR002104">
    <property type="entry name" value="Integrase_catalytic"/>
</dbReference>
<dbReference type="RefSeq" id="WP_370481411.1">
    <property type="nucleotide sequence ID" value="NZ_JBEOQA010000001.1"/>
</dbReference>
<dbReference type="InterPro" id="IPR025269">
    <property type="entry name" value="SAM-like_dom"/>
</dbReference>
<evidence type="ECO:0000313" key="8">
    <source>
        <dbReference type="Proteomes" id="UP001566204"/>
    </source>
</evidence>